<dbReference type="Gene3D" id="1.10.3110.10">
    <property type="entry name" value="protoporphyrinogen ix oxidase, domain 3"/>
    <property type="match status" value="1"/>
</dbReference>
<evidence type="ECO:0000313" key="3">
    <source>
        <dbReference type="Proteomes" id="UP001327560"/>
    </source>
</evidence>
<evidence type="ECO:0000256" key="1">
    <source>
        <dbReference type="SAM" id="MobiDB-lite"/>
    </source>
</evidence>
<sequence>MPVRQPAQPKPKTGADRHSFSSPSFLRISSRIPTATVVFSTLAFSTAPLSSGVSRCRRVRCSEASSDPTGLEESVEDFVSHGLGDEVFEHLIDPFCSSLQIYKIKTVVLL</sequence>
<organism evidence="2 3">
    <name type="scientific">Canna indica</name>
    <name type="common">Indian-shot</name>
    <dbReference type="NCBI Taxonomy" id="4628"/>
    <lineage>
        <taxon>Eukaryota</taxon>
        <taxon>Viridiplantae</taxon>
        <taxon>Streptophyta</taxon>
        <taxon>Embryophyta</taxon>
        <taxon>Tracheophyta</taxon>
        <taxon>Spermatophyta</taxon>
        <taxon>Magnoliopsida</taxon>
        <taxon>Liliopsida</taxon>
        <taxon>Zingiberales</taxon>
        <taxon>Cannaceae</taxon>
        <taxon>Canna</taxon>
    </lineage>
</organism>
<dbReference type="AlphaFoldDB" id="A0AAQ3KJ02"/>
<keyword evidence="3" id="KW-1185">Reference proteome</keyword>
<dbReference type="EMBL" id="CP136895">
    <property type="protein sequence ID" value="WOL09594.1"/>
    <property type="molecule type" value="Genomic_DNA"/>
</dbReference>
<proteinExistence type="predicted"/>
<accession>A0AAQ3KJ02</accession>
<dbReference type="Proteomes" id="UP001327560">
    <property type="component" value="Chromosome 6"/>
</dbReference>
<protein>
    <submittedName>
        <fullName evidence="2">Protoporphyrinogen oxidase 1 chloroplastic</fullName>
    </submittedName>
</protein>
<evidence type="ECO:0000313" key="2">
    <source>
        <dbReference type="EMBL" id="WOL09594.1"/>
    </source>
</evidence>
<gene>
    <name evidence="2" type="ORF">Cni_G18347</name>
</gene>
<reference evidence="2 3" key="1">
    <citation type="submission" date="2023-10" db="EMBL/GenBank/DDBJ databases">
        <title>Chromosome-scale genome assembly provides insights into flower coloration mechanisms of Canna indica.</title>
        <authorList>
            <person name="Li C."/>
        </authorList>
    </citation>
    <scope>NUCLEOTIDE SEQUENCE [LARGE SCALE GENOMIC DNA]</scope>
    <source>
        <tissue evidence="2">Flower</tissue>
    </source>
</reference>
<feature type="region of interest" description="Disordered" evidence="1">
    <location>
        <begin position="1"/>
        <end position="22"/>
    </location>
</feature>
<name>A0AAQ3KJ02_9LILI</name>